<gene>
    <name evidence="10" type="ORF">P167DRAFT_557097</name>
</gene>
<feature type="region of interest" description="Disordered" evidence="8">
    <location>
        <begin position="1"/>
        <end position="63"/>
    </location>
</feature>
<dbReference type="GO" id="GO:0050897">
    <property type="term" value="F:cobalt ion binding"/>
    <property type="evidence" value="ECO:0007669"/>
    <property type="project" value="TreeGrafter"/>
</dbReference>
<dbReference type="Gene3D" id="3.30.460.20">
    <property type="entry name" value="CorA soluble domain-like"/>
    <property type="match status" value="1"/>
</dbReference>
<dbReference type="InParanoid" id="A0A3N4KZ57"/>
<keyword evidence="3" id="KW-0813">Transport</keyword>
<dbReference type="AlphaFoldDB" id="A0A3N4KZ57"/>
<dbReference type="SUPFAM" id="SSF143865">
    <property type="entry name" value="CorA soluble domain-like"/>
    <property type="match status" value="1"/>
</dbReference>
<organism evidence="10 11">
    <name type="scientific">Morchella conica CCBAS932</name>
    <dbReference type="NCBI Taxonomy" id="1392247"/>
    <lineage>
        <taxon>Eukaryota</taxon>
        <taxon>Fungi</taxon>
        <taxon>Dikarya</taxon>
        <taxon>Ascomycota</taxon>
        <taxon>Pezizomycotina</taxon>
        <taxon>Pezizomycetes</taxon>
        <taxon>Pezizales</taxon>
        <taxon>Morchellaceae</taxon>
        <taxon>Morchella</taxon>
    </lineage>
</organism>
<keyword evidence="7 9" id="KW-0472">Membrane</keyword>
<evidence type="ECO:0000256" key="7">
    <source>
        <dbReference type="ARBA" id="ARBA00023136"/>
    </source>
</evidence>
<reference evidence="10 11" key="1">
    <citation type="journal article" date="2018" name="Nat. Ecol. Evol.">
        <title>Pezizomycetes genomes reveal the molecular basis of ectomycorrhizal truffle lifestyle.</title>
        <authorList>
            <person name="Murat C."/>
            <person name="Payen T."/>
            <person name="Noel B."/>
            <person name="Kuo A."/>
            <person name="Morin E."/>
            <person name="Chen J."/>
            <person name="Kohler A."/>
            <person name="Krizsan K."/>
            <person name="Balestrini R."/>
            <person name="Da Silva C."/>
            <person name="Montanini B."/>
            <person name="Hainaut M."/>
            <person name="Levati E."/>
            <person name="Barry K.W."/>
            <person name="Belfiori B."/>
            <person name="Cichocki N."/>
            <person name="Clum A."/>
            <person name="Dockter R.B."/>
            <person name="Fauchery L."/>
            <person name="Guy J."/>
            <person name="Iotti M."/>
            <person name="Le Tacon F."/>
            <person name="Lindquist E.A."/>
            <person name="Lipzen A."/>
            <person name="Malagnac F."/>
            <person name="Mello A."/>
            <person name="Molinier V."/>
            <person name="Miyauchi S."/>
            <person name="Poulain J."/>
            <person name="Riccioni C."/>
            <person name="Rubini A."/>
            <person name="Sitrit Y."/>
            <person name="Splivallo R."/>
            <person name="Traeger S."/>
            <person name="Wang M."/>
            <person name="Zifcakova L."/>
            <person name="Wipf D."/>
            <person name="Zambonelli A."/>
            <person name="Paolocci F."/>
            <person name="Nowrousian M."/>
            <person name="Ottonello S."/>
            <person name="Baldrian P."/>
            <person name="Spatafora J.W."/>
            <person name="Henrissat B."/>
            <person name="Nagy L.G."/>
            <person name="Aury J.M."/>
            <person name="Wincker P."/>
            <person name="Grigoriev I.V."/>
            <person name="Bonfante P."/>
            <person name="Martin F.M."/>
        </authorList>
    </citation>
    <scope>NUCLEOTIDE SEQUENCE [LARGE SCALE GENOMIC DNA]</scope>
    <source>
        <strain evidence="10 11">CCBAS932</strain>
    </source>
</reference>
<evidence type="ECO:0008006" key="12">
    <source>
        <dbReference type="Google" id="ProtNLM"/>
    </source>
</evidence>
<dbReference type="GO" id="GO:0015087">
    <property type="term" value="F:cobalt ion transmembrane transporter activity"/>
    <property type="evidence" value="ECO:0007669"/>
    <property type="project" value="TreeGrafter"/>
</dbReference>
<dbReference type="Gene3D" id="1.20.58.340">
    <property type="entry name" value="Magnesium transport protein CorA, transmembrane region"/>
    <property type="match status" value="2"/>
</dbReference>
<dbReference type="STRING" id="1392247.A0A3N4KZ57"/>
<name>A0A3N4KZ57_9PEZI</name>
<evidence type="ECO:0000256" key="4">
    <source>
        <dbReference type="ARBA" id="ARBA00022475"/>
    </source>
</evidence>
<dbReference type="Proteomes" id="UP000277580">
    <property type="component" value="Unassembled WGS sequence"/>
</dbReference>
<dbReference type="EMBL" id="ML119111">
    <property type="protein sequence ID" value="RPB15850.1"/>
    <property type="molecule type" value="Genomic_DNA"/>
</dbReference>
<evidence type="ECO:0000313" key="10">
    <source>
        <dbReference type="EMBL" id="RPB15850.1"/>
    </source>
</evidence>
<sequence length="526" mass="59166">MGYGSLPSKPPRQGRRLPRIDSNVVSSPRSSGEEEGMDVEANLNNMSSPKSPSFSGHRHSSSGRFRLRRAGTILASKNYQEELPGQEPGLDPNETLDSRVKIHTACGITVVDFSEDEIVQTELENASLISFLEKPREDWVGVRWINCNGLSWDCIQALAKYKGLHKLAIEDLLNTKNRTKCDWYSDHAFVILPLLKLVHINEVTQKVENDENTSEFLYGDGPPVNRIKTIQKYYGGPNKERTQYMERHSSLASKGLAVSVEQVSMFLTADGTVISFFEHSADDVEPPILNRLYSANTLLRSVCDPSMIMQAIIDAIVDLAFPVVGAYQDVIAELELDVLTDPSISQSQELYILTSELSLLKSTISPVVGLVSSLRDHKKSFSGTSKAFKGVEVSEVTKTYLGDVDDHLLLLLENVETMKRAADNMIDLIFNTIGSLQNESMKMLTLVTILFLPMSFLTGYFGMNFEEFPGIRHSDKYFWTIAAPVAVVTTLFLFRSVLWRDVLNKFRKRSINNARKKRYEKMSKRE</sequence>
<keyword evidence="6 9" id="KW-1133">Transmembrane helix</keyword>
<evidence type="ECO:0000256" key="1">
    <source>
        <dbReference type="ARBA" id="ARBA00004651"/>
    </source>
</evidence>
<protein>
    <recommendedName>
        <fullName evidence="12">Cora-domain-containing protein</fullName>
    </recommendedName>
</protein>
<dbReference type="Pfam" id="PF01544">
    <property type="entry name" value="CorA"/>
    <property type="match status" value="1"/>
</dbReference>
<feature type="transmembrane region" description="Helical" evidence="9">
    <location>
        <begin position="443"/>
        <end position="465"/>
    </location>
</feature>
<dbReference type="InterPro" id="IPR045861">
    <property type="entry name" value="CorA_cytoplasmic_dom"/>
</dbReference>
<dbReference type="GO" id="GO:0000287">
    <property type="term" value="F:magnesium ion binding"/>
    <property type="evidence" value="ECO:0007669"/>
    <property type="project" value="TreeGrafter"/>
</dbReference>
<keyword evidence="4" id="KW-1003">Cell membrane</keyword>
<evidence type="ECO:0000256" key="2">
    <source>
        <dbReference type="ARBA" id="ARBA00009765"/>
    </source>
</evidence>
<dbReference type="InterPro" id="IPR002523">
    <property type="entry name" value="MgTranspt_CorA/ZnTranspt_ZntB"/>
</dbReference>
<proteinExistence type="inferred from homology"/>
<dbReference type="OrthoDB" id="165352at2759"/>
<evidence type="ECO:0000256" key="9">
    <source>
        <dbReference type="SAM" id="Phobius"/>
    </source>
</evidence>
<feature type="transmembrane region" description="Helical" evidence="9">
    <location>
        <begin position="477"/>
        <end position="498"/>
    </location>
</feature>
<dbReference type="PANTHER" id="PTHR46494:SF1">
    <property type="entry name" value="CORA FAMILY METAL ION TRANSPORTER (EUROFUNG)"/>
    <property type="match status" value="1"/>
</dbReference>
<comment type="subcellular location">
    <subcellularLocation>
        <location evidence="1">Cell membrane</location>
        <topology evidence="1">Multi-pass membrane protein</topology>
    </subcellularLocation>
</comment>
<evidence type="ECO:0000256" key="6">
    <source>
        <dbReference type="ARBA" id="ARBA00022989"/>
    </source>
</evidence>
<accession>A0A3N4KZ57</accession>
<dbReference type="InterPro" id="IPR045863">
    <property type="entry name" value="CorA_TM1_TM2"/>
</dbReference>
<feature type="compositionally biased region" description="Polar residues" evidence="8">
    <location>
        <begin position="42"/>
        <end position="52"/>
    </location>
</feature>
<dbReference type="GO" id="GO:0005886">
    <property type="term" value="C:plasma membrane"/>
    <property type="evidence" value="ECO:0007669"/>
    <property type="project" value="UniProtKB-SubCell"/>
</dbReference>
<evidence type="ECO:0000256" key="5">
    <source>
        <dbReference type="ARBA" id="ARBA00022692"/>
    </source>
</evidence>
<keyword evidence="5 9" id="KW-0812">Transmembrane</keyword>
<evidence type="ECO:0000313" key="11">
    <source>
        <dbReference type="Proteomes" id="UP000277580"/>
    </source>
</evidence>
<comment type="similarity">
    <text evidence="2">Belongs to the CorA metal ion transporter (MIT) (TC 1.A.35) family.</text>
</comment>
<dbReference type="SUPFAM" id="SSF144083">
    <property type="entry name" value="Magnesium transport protein CorA, transmembrane region"/>
    <property type="match status" value="1"/>
</dbReference>
<keyword evidence="11" id="KW-1185">Reference proteome</keyword>
<evidence type="ECO:0000256" key="8">
    <source>
        <dbReference type="SAM" id="MobiDB-lite"/>
    </source>
</evidence>
<dbReference type="PANTHER" id="PTHR46494">
    <property type="entry name" value="CORA FAMILY METAL ION TRANSPORTER (EUROFUNG)"/>
    <property type="match status" value="1"/>
</dbReference>
<dbReference type="GO" id="GO:0015095">
    <property type="term" value="F:magnesium ion transmembrane transporter activity"/>
    <property type="evidence" value="ECO:0007669"/>
    <property type="project" value="TreeGrafter"/>
</dbReference>
<evidence type="ECO:0000256" key="3">
    <source>
        <dbReference type="ARBA" id="ARBA00022448"/>
    </source>
</evidence>